<dbReference type="Gene3D" id="1.10.3210.10">
    <property type="entry name" value="Hypothetical protein af1432"/>
    <property type="match status" value="1"/>
</dbReference>
<dbReference type="SMART" id="SM00471">
    <property type="entry name" value="HDc"/>
    <property type="match status" value="1"/>
</dbReference>
<dbReference type="SUPFAM" id="SSF109604">
    <property type="entry name" value="HD-domain/PDEase-like"/>
    <property type="match status" value="1"/>
</dbReference>
<dbReference type="InterPro" id="IPR050135">
    <property type="entry name" value="dGTPase-like"/>
</dbReference>
<dbReference type="GO" id="GO:0008832">
    <property type="term" value="F:dGTPase activity"/>
    <property type="evidence" value="ECO:0007669"/>
    <property type="project" value="TreeGrafter"/>
</dbReference>
<accession>A0A7S4P530</accession>
<reference evidence="2" key="1">
    <citation type="submission" date="2021-01" db="EMBL/GenBank/DDBJ databases">
        <authorList>
            <person name="Corre E."/>
            <person name="Pelletier E."/>
            <person name="Niang G."/>
            <person name="Scheremetjew M."/>
            <person name="Finn R."/>
            <person name="Kale V."/>
            <person name="Holt S."/>
            <person name="Cochrane G."/>
            <person name="Meng A."/>
            <person name="Brown T."/>
            <person name="Cohen L."/>
        </authorList>
    </citation>
    <scope>NUCLEOTIDE SEQUENCE</scope>
    <source>
        <strain evidence="2">SoJaBio B1-5/56/2</strain>
    </source>
</reference>
<dbReference type="EMBL" id="HBKR01029191">
    <property type="protein sequence ID" value="CAE2323732.1"/>
    <property type="molecule type" value="Transcribed_RNA"/>
</dbReference>
<feature type="domain" description="HD" evidence="1">
    <location>
        <begin position="110"/>
        <end position="243"/>
    </location>
</feature>
<sequence length="495" mass="57397">MGREEETTATLLSLEEGWVFGSMGEKNHKENQKEKERKKEKMSLNYNRGGNESILGFPSSPTIINDIIHGYIELPRQLLQIVDTPQFQRLRELHQLGCTYMVFPGGRHSRFEHCVGVGYLAGRMLRGIQERQPELEVTEREVQLVQVAGLCHDLGHGPFSHAFESWVRNIPEKRDFHHEDMSVKVFKYMIDDNAIDFLEKEDINFVCELISGTPTGARKEKRFLYDIVANSRNSVDVDKFDYLSRDAYHLKIAGFDPARLLLNCRVIDDEICFHSKSYFQLFDMFHSRFSLWKQVYSHRVTKCIEYMIGDMYSAADPVLKISEAAENVEDYCNLTDSIVRFIEMSKDPDLQGARDIVKKIRKRQLYKTVDAVIYPTGDNNNKICLPNYDDFSEESLLKHKERSLPSLSLSSNDIILQKLRVNYGMRDQNPLDFIHFFHSGEPNVKTKLTNQEVAQIQPAIFEEKLVRLFVRDKDNITDAQKLWTHYLENSPSSSS</sequence>
<proteinExistence type="predicted"/>
<dbReference type="Gene3D" id="3.30.70.2760">
    <property type="match status" value="1"/>
</dbReference>
<dbReference type="InterPro" id="IPR003607">
    <property type="entry name" value="HD/PDEase_dom"/>
</dbReference>
<evidence type="ECO:0000313" key="2">
    <source>
        <dbReference type="EMBL" id="CAE2323732.1"/>
    </source>
</evidence>
<dbReference type="GO" id="GO:0005634">
    <property type="term" value="C:nucleus"/>
    <property type="evidence" value="ECO:0007669"/>
    <property type="project" value="TreeGrafter"/>
</dbReference>
<dbReference type="CDD" id="cd00077">
    <property type="entry name" value="HDc"/>
    <property type="match status" value="1"/>
</dbReference>
<name>A0A7S4P530_9EUKA</name>
<dbReference type="Pfam" id="PF01966">
    <property type="entry name" value="HD"/>
    <property type="match status" value="1"/>
</dbReference>
<evidence type="ECO:0000259" key="1">
    <source>
        <dbReference type="PROSITE" id="PS51831"/>
    </source>
</evidence>
<dbReference type="GO" id="GO:0006203">
    <property type="term" value="P:dGTP catabolic process"/>
    <property type="evidence" value="ECO:0007669"/>
    <property type="project" value="TreeGrafter"/>
</dbReference>
<dbReference type="PANTHER" id="PTHR11373">
    <property type="entry name" value="DEOXYNUCLEOSIDE TRIPHOSPHATE TRIPHOSPHOHYDROLASE"/>
    <property type="match status" value="1"/>
</dbReference>
<protein>
    <recommendedName>
        <fullName evidence="1">HD domain-containing protein</fullName>
    </recommendedName>
</protein>
<organism evidence="2">
    <name type="scientific">Paramoeba aestuarina</name>
    <dbReference type="NCBI Taxonomy" id="180227"/>
    <lineage>
        <taxon>Eukaryota</taxon>
        <taxon>Amoebozoa</taxon>
        <taxon>Discosea</taxon>
        <taxon>Flabellinia</taxon>
        <taxon>Dactylopodida</taxon>
        <taxon>Paramoebidae</taxon>
        <taxon>Paramoeba</taxon>
    </lineage>
</organism>
<dbReference type="InterPro" id="IPR006674">
    <property type="entry name" value="HD_domain"/>
</dbReference>
<gene>
    <name evidence="2" type="ORF">NAES01612_LOCUS19088</name>
</gene>
<dbReference type="PROSITE" id="PS51831">
    <property type="entry name" value="HD"/>
    <property type="match status" value="1"/>
</dbReference>
<dbReference type="PANTHER" id="PTHR11373:SF4">
    <property type="entry name" value="DEOXYNUCLEOSIDE TRIPHOSPHATE TRIPHOSPHOHYDROLASE SAMHD1"/>
    <property type="match status" value="1"/>
</dbReference>
<dbReference type="FunFam" id="1.10.3210.10:FF:000030">
    <property type="entry name" value="Deoxynucleoside triphosphate triphosphohydrolase SAMHD1 homolog"/>
    <property type="match status" value="1"/>
</dbReference>
<dbReference type="AlphaFoldDB" id="A0A7S4P530"/>